<dbReference type="GO" id="GO:0015791">
    <property type="term" value="P:polyol transmembrane transport"/>
    <property type="evidence" value="ECO:0007669"/>
    <property type="project" value="UniProtKB-ARBA"/>
</dbReference>
<dbReference type="PROSITE" id="PS00217">
    <property type="entry name" value="SUGAR_TRANSPORT_2"/>
    <property type="match status" value="1"/>
</dbReference>
<feature type="transmembrane region" description="Helical" evidence="10">
    <location>
        <begin position="156"/>
        <end position="178"/>
    </location>
</feature>
<dbReference type="SUPFAM" id="SSF103473">
    <property type="entry name" value="MFS general substrate transporter"/>
    <property type="match status" value="1"/>
</dbReference>
<dbReference type="InterPro" id="IPR003663">
    <property type="entry name" value="Sugar/inositol_transpt"/>
</dbReference>
<evidence type="ECO:0000313" key="13">
    <source>
        <dbReference type="Proteomes" id="UP000237144"/>
    </source>
</evidence>
<dbReference type="GO" id="GO:0015798">
    <property type="term" value="P:myo-inositol transport"/>
    <property type="evidence" value="ECO:0007669"/>
    <property type="project" value="UniProtKB-ARBA"/>
</dbReference>
<dbReference type="InterPro" id="IPR005828">
    <property type="entry name" value="MFS_sugar_transport-like"/>
</dbReference>
<proteinExistence type="inferred from homology"/>
<comment type="similarity">
    <text evidence="2">Belongs to the major facilitator superfamily. Sugar transporter (TC 2.A.1.1) family.</text>
</comment>
<keyword evidence="6 10" id="KW-1133">Transmembrane helix</keyword>
<dbReference type="STRING" id="741276.A0A2S5B951"/>
<dbReference type="InterPro" id="IPR005829">
    <property type="entry name" value="Sugar_transporter_CS"/>
</dbReference>
<dbReference type="Gene3D" id="1.20.1250.20">
    <property type="entry name" value="MFS general substrate transporter like domains"/>
    <property type="match status" value="1"/>
</dbReference>
<dbReference type="GO" id="GO:0005886">
    <property type="term" value="C:plasma membrane"/>
    <property type="evidence" value="ECO:0007669"/>
    <property type="project" value="UniProtKB-SubCell"/>
</dbReference>
<evidence type="ECO:0000256" key="3">
    <source>
        <dbReference type="ARBA" id="ARBA00022448"/>
    </source>
</evidence>
<feature type="transmembrane region" description="Helical" evidence="10">
    <location>
        <begin position="351"/>
        <end position="371"/>
    </location>
</feature>
<evidence type="ECO:0000256" key="2">
    <source>
        <dbReference type="ARBA" id="ARBA00010992"/>
    </source>
</evidence>
<evidence type="ECO:0000256" key="7">
    <source>
        <dbReference type="ARBA" id="ARBA00023136"/>
    </source>
</evidence>
<feature type="transmembrane region" description="Helical" evidence="10">
    <location>
        <begin position="458"/>
        <end position="479"/>
    </location>
</feature>
<feature type="region of interest" description="Disordered" evidence="9">
    <location>
        <begin position="531"/>
        <end position="594"/>
    </location>
</feature>
<comment type="subcellular location">
    <subcellularLocation>
        <location evidence="1">Cell membrane</location>
        <topology evidence="1">Multi-pass membrane protein</topology>
    </subcellularLocation>
</comment>
<comment type="caution">
    <text evidence="12">The sequence shown here is derived from an EMBL/GenBank/DDBJ whole genome shotgun (WGS) entry which is preliminary data.</text>
</comment>
<dbReference type="PANTHER" id="PTHR48020:SF12">
    <property type="entry name" value="PROTON MYO-INOSITOL COTRANSPORTER"/>
    <property type="match status" value="1"/>
</dbReference>
<gene>
    <name evidence="12" type="ORF">BMF94_3636</name>
</gene>
<evidence type="ECO:0000313" key="12">
    <source>
        <dbReference type="EMBL" id="POY73302.1"/>
    </source>
</evidence>
<dbReference type="Pfam" id="PF00083">
    <property type="entry name" value="Sugar_tr"/>
    <property type="match status" value="1"/>
</dbReference>
<keyword evidence="7 10" id="KW-0472">Membrane</keyword>
<dbReference type="InterPro" id="IPR036259">
    <property type="entry name" value="MFS_trans_sf"/>
</dbReference>
<dbReference type="PROSITE" id="PS50850">
    <property type="entry name" value="MFS"/>
    <property type="match status" value="1"/>
</dbReference>
<feature type="region of interest" description="Disordered" evidence="9">
    <location>
        <begin position="1"/>
        <end position="48"/>
    </location>
</feature>
<feature type="transmembrane region" description="Helical" evidence="10">
    <location>
        <begin position="190"/>
        <end position="213"/>
    </location>
</feature>
<evidence type="ECO:0000256" key="10">
    <source>
        <dbReference type="SAM" id="Phobius"/>
    </source>
</evidence>
<keyword evidence="5 10" id="KW-0812">Transmembrane</keyword>
<dbReference type="OrthoDB" id="6339427at2759"/>
<feature type="compositionally biased region" description="Acidic residues" evidence="9">
    <location>
        <begin position="35"/>
        <end position="48"/>
    </location>
</feature>
<dbReference type="EMBL" id="PJQD01000038">
    <property type="protein sequence ID" value="POY73302.1"/>
    <property type="molecule type" value="Genomic_DNA"/>
</dbReference>
<evidence type="ECO:0000256" key="8">
    <source>
        <dbReference type="ARBA" id="ARBA00049119"/>
    </source>
</evidence>
<protein>
    <recommendedName>
        <fullName evidence="11">Major facilitator superfamily (MFS) profile domain-containing protein</fullName>
    </recommendedName>
</protein>
<feature type="domain" description="Major facilitator superfamily (MFS) profile" evidence="11">
    <location>
        <begin position="58"/>
        <end position="513"/>
    </location>
</feature>
<feature type="transmembrane region" description="Helical" evidence="10">
    <location>
        <begin position="421"/>
        <end position="446"/>
    </location>
</feature>
<evidence type="ECO:0000256" key="4">
    <source>
        <dbReference type="ARBA" id="ARBA00022475"/>
    </source>
</evidence>
<evidence type="ECO:0000256" key="1">
    <source>
        <dbReference type="ARBA" id="ARBA00004651"/>
    </source>
</evidence>
<organism evidence="12 13">
    <name type="scientific">Rhodotorula taiwanensis</name>
    <dbReference type="NCBI Taxonomy" id="741276"/>
    <lineage>
        <taxon>Eukaryota</taxon>
        <taxon>Fungi</taxon>
        <taxon>Dikarya</taxon>
        <taxon>Basidiomycota</taxon>
        <taxon>Pucciniomycotina</taxon>
        <taxon>Microbotryomycetes</taxon>
        <taxon>Sporidiobolales</taxon>
        <taxon>Sporidiobolaceae</taxon>
        <taxon>Rhodotorula</taxon>
    </lineage>
</organism>
<feature type="transmembrane region" description="Helical" evidence="10">
    <location>
        <begin position="491"/>
        <end position="509"/>
    </location>
</feature>
<sequence length="594" mass="63072">MNASISPRSSASEPLSPQTAAASLSWSPLPNVRDDEADVAEGSEAEGEGDLTPALVRVSLVAGLGARVDGSNCSGFDTGVTSSALLAIGTALGGTELSLGQQTGIVVAALWGALAGSLVASRTADMFGRRPVIIAAAVLFLLGALEQAAAQVYKEVILGRVLVGVGVGLSSMTLPIYLAEIAPSKFRGRVVASLVVLITGGQVLAYIIGAAFFHVTKGWRWMFGLGAVPAGIQLLLSFSLPESPRYHVRKGRLVTATKTIQRLNPSFTNEAVQRRLLSLQREVRTLDPVIDRAGDPRQLLSSAIQKTRSWRLSRLKEGRLGRMWEDRANRRALLVAAAKIIHQTGLGQPAAFAIFVAVSNFVSTIVALRLIDRVGRRALLLRTLLGMIGGMALLSFAFIFIHLAPETEEVATIARAPSPWAFVAVFAMCIFCVSYALGIGNVAWVVQSEVFNQELRALGNGLATAVNWSANLVVSSTFLHLSHAATPAGAFGLYAIVACVAWLFTYLYLPETKGLSLDEVRALFERKVGIDRGPDPVSDRQPTGGDSGYYVVGDEDSSEPEDEAEEGGDPDRAISEPELAPSPNAPTKRASDTT</sequence>
<comment type="catalytic activity">
    <reaction evidence="8">
        <text>myo-inositol(out) + H(+)(out) = myo-inositol(in) + H(+)(in)</text>
        <dbReference type="Rhea" id="RHEA:60364"/>
        <dbReference type="ChEBI" id="CHEBI:15378"/>
        <dbReference type="ChEBI" id="CHEBI:17268"/>
    </reaction>
</comment>
<feature type="transmembrane region" description="Helical" evidence="10">
    <location>
        <begin position="99"/>
        <end position="120"/>
    </location>
</feature>
<accession>A0A2S5B951</accession>
<dbReference type="PROSITE" id="PS00216">
    <property type="entry name" value="SUGAR_TRANSPORT_1"/>
    <property type="match status" value="2"/>
</dbReference>
<keyword evidence="3" id="KW-0813">Transport</keyword>
<reference evidence="12 13" key="1">
    <citation type="journal article" date="2018" name="Front. Microbiol.">
        <title>Prospects for Fungal Bioremediation of Acidic Radioactive Waste Sites: Characterization and Genome Sequence of Rhodotorula taiwanensis MD1149.</title>
        <authorList>
            <person name="Tkavc R."/>
            <person name="Matrosova V.Y."/>
            <person name="Grichenko O.E."/>
            <person name="Gostincar C."/>
            <person name="Volpe R.P."/>
            <person name="Klimenkova P."/>
            <person name="Gaidamakova E.K."/>
            <person name="Zhou C.E."/>
            <person name="Stewart B.J."/>
            <person name="Lyman M.G."/>
            <person name="Malfatti S.A."/>
            <person name="Rubinfeld B."/>
            <person name="Courtot M."/>
            <person name="Singh J."/>
            <person name="Dalgard C.L."/>
            <person name="Hamilton T."/>
            <person name="Frey K.G."/>
            <person name="Gunde-Cimerman N."/>
            <person name="Dugan L."/>
            <person name="Daly M.J."/>
        </authorList>
    </citation>
    <scope>NUCLEOTIDE SEQUENCE [LARGE SCALE GENOMIC DNA]</scope>
    <source>
        <strain evidence="12 13">MD1149</strain>
    </source>
</reference>
<dbReference type="PANTHER" id="PTHR48020">
    <property type="entry name" value="PROTON MYO-INOSITOL COTRANSPORTER"/>
    <property type="match status" value="1"/>
</dbReference>
<feature type="compositionally biased region" description="Polar residues" evidence="9">
    <location>
        <begin position="1"/>
        <end position="28"/>
    </location>
</feature>
<keyword evidence="4" id="KW-1003">Cell membrane</keyword>
<dbReference type="GO" id="GO:0022857">
    <property type="term" value="F:transmembrane transporter activity"/>
    <property type="evidence" value="ECO:0007669"/>
    <property type="project" value="InterPro"/>
</dbReference>
<evidence type="ECO:0000256" key="6">
    <source>
        <dbReference type="ARBA" id="ARBA00022989"/>
    </source>
</evidence>
<evidence type="ECO:0000256" key="9">
    <source>
        <dbReference type="SAM" id="MobiDB-lite"/>
    </source>
</evidence>
<dbReference type="PRINTS" id="PR00171">
    <property type="entry name" value="SUGRTRNSPORT"/>
</dbReference>
<feature type="compositionally biased region" description="Acidic residues" evidence="9">
    <location>
        <begin position="553"/>
        <end position="568"/>
    </location>
</feature>
<keyword evidence="13" id="KW-1185">Reference proteome</keyword>
<evidence type="ECO:0000256" key="5">
    <source>
        <dbReference type="ARBA" id="ARBA00022692"/>
    </source>
</evidence>
<evidence type="ECO:0000259" key="11">
    <source>
        <dbReference type="PROSITE" id="PS50850"/>
    </source>
</evidence>
<dbReference type="InterPro" id="IPR050814">
    <property type="entry name" value="Myo-inositol_Transporter"/>
</dbReference>
<feature type="transmembrane region" description="Helical" evidence="10">
    <location>
        <begin position="383"/>
        <end position="401"/>
    </location>
</feature>
<dbReference type="AlphaFoldDB" id="A0A2S5B951"/>
<dbReference type="Proteomes" id="UP000237144">
    <property type="component" value="Unassembled WGS sequence"/>
</dbReference>
<feature type="transmembrane region" description="Helical" evidence="10">
    <location>
        <begin position="132"/>
        <end position="150"/>
    </location>
</feature>
<dbReference type="InterPro" id="IPR020846">
    <property type="entry name" value="MFS_dom"/>
</dbReference>
<name>A0A2S5B951_9BASI</name>